<evidence type="ECO:0000256" key="3">
    <source>
        <dbReference type="ARBA" id="ARBA00022833"/>
    </source>
</evidence>
<dbReference type="GO" id="GO:0008270">
    <property type="term" value="F:zinc ion binding"/>
    <property type="evidence" value="ECO:0007669"/>
    <property type="project" value="UniProtKB-KW"/>
</dbReference>
<dbReference type="AlphaFoldDB" id="A0A6G0Z9Y0"/>
<comment type="caution">
    <text evidence="7">The sequence shown here is derived from an EMBL/GenBank/DDBJ whole genome shotgun (WGS) entry which is preliminary data.</text>
</comment>
<dbReference type="GO" id="GO:0003677">
    <property type="term" value="F:DNA binding"/>
    <property type="evidence" value="ECO:0007669"/>
    <property type="project" value="UniProtKB-UniRule"/>
</dbReference>
<dbReference type="InterPro" id="IPR006612">
    <property type="entry name" value="THAP_Znf"/>
</dbReference>
<feature type="domain" description="THAP-type" evidence="6">
    <location>
        <begin position="1"/>
        <end position="91"/>
    </location>
</feature>
<evidence type="ECO:0000313" key="8">
    <source>
        <dbReference type="Proteomes" id="UP000478052"/>
    </source>
</evidence>
<organism evidence="7 8">
    <name type="scientific">Aphis craccivora</name>
    <name type="common">Cowpea aphid</name>
    <dbReference type="NCBI Taxonomy" id="307492"/>
    <lineage>
        <taxon>Eukaryota</taxon>
        <taxon>Metazoa</taxon>
        <taxon>Ecdysozoa</taxon>
        <taxon>Arthropoda</taxon>
        <taxon>Hexapoda</taxon>
        <taxon>Insecta</taxon>
        <taxon>Pterygota</taxon>
        <taxon>Neoptera</taxon>
        <taxon>Paraneoptera</taxon>
        <taxon>Hemiptera</taxon>
        <taxon>Sternorrhyncha</taxon>
        <taxon>Aphidomorpha</taxon>
        <taxon>Aphidoidea</taxon>
        <taxon>Aphididae</taxon>
        <taxon>Aphidini</taxon>
        <taxon>Aphis</taxon>
        <taxon>Aphis</taxon>
    </lineage>
</organism>
<evidence type="ECO:0000256" key="2">
    <source>
        <dbReference type="ARBA" id="ARBA00022771"/>
    </source>
</evidence>
<dbReference type="Pfam" id="PF21788">
    <property type="entry name" value="TNP-like_GBD"/>
    <property type="match status" value="1"/>
</dbReference>
<protein>
    <submittedName>
        <fullName evidence="7">THAP-type domain-containing protein</fullName>
    </submittedName>
</protein>
<reference evidence="7 8" key="1">
    <citation type="submission" date="2019-08" db="EMBL/GenBank/DDBJ databases">
        <title>Whole genome of Aphis craccivora.</title>
        <authorList>
            <person name="Voronova N.V."/>
            <person name="Shulinski R.S."/>
            <person name="Bandarenka Y.V."/>
            <person name="Zhorov D.G."/>
            <person name="Warner D."/>
        </authorList>
    </citation>
    <scope>NUCLEOTIDE SEQUENCE [LARGE SCALE GENOMIC DNA]</scope>
    <source>
        <strain evidence="7">180601</strain>
        <tissue evidence="7">Whole Body</tissue>
    </source>
</reference>
<evidence type="ECO:0000256" key="5">
    <source>
        <dbReference type="PROSITE-ProRule" id="PRU00309"/>
    </source>
</evidence>
<dbReference type="InterPro" id="IPR048366">
    <property type="entry name" value="TNP-like_GBD"/>
</dbReference>
<dbReference type="SUPFAM" id="SSF57716">
    <property type="entry name" value="Glucocorticoid receptor-like (DNA-binding domain)"/>
    <property type="match status" value="1"/>
</dbReference>
<keyword evidence="3" id="KW-0862">Zinc</keyword>
<name>A0A6G0Z9Y0_APHCR</name>
<dbReference type="SMART" id="SM00980">
    <property type="entry name" value="THAP"/>
    <property type="match status" value="1"/>
</dbReference>
<gene>
    <name evidence="7" type="ORF">FWK35_00007096</name>
</gene>
<evidence type="ECO:0000256" key="4">
    <source>
        <dbReference type="ARBA" id="ARBA00023125"/>
    </source>
</evidence>
<dbReference type="PROSITE" id="PS50950">
    <property type="entry name" value="ZF_THAP"/>
    <property type="match status" value="1"/>
</dbReference>
<dbReference type="Pfam" id="PF21787">
    <property type="entry name" value="TNP-like_RNaseH_N"/>
    <property type="match status" value="1"/>
</dbReference>
<dbReference type="InterPro" id="IPR048367">
    <property type="entry name" value="TNP-like_RNaseH_C"/>
</dbReference>
<dbReference type="Pfam" id="PF21789">
    <property type="entry name" value="TNP-like_RNaseH_C"/>
    <property type="match status" value="1"/>
</dbReference>
<dbReference type="Proteomes" id="UP000478052">
    <property type="component" value="Unassembled WGS sequence"/>
</dbReference>
<dbReference type="PANTHER" id="PTHR47577:SF2">
    <property type="entry name" value="THAP DOMAIN CONTAINING 9"/>
    <property type="match status" value="1"/>
</dbReference>
<keyword evidence="4 5" id="KW-0238">DNA-binding</keyword>
<dbReference type="OrthoDB" id="6418547at2759"/>
<evidence type="ECO:0000313" key="7">
    <source>
        <dbReference type="EMBL" id="KAF0767162.1"/>
    </source>
</evidence>
<keyword evidence="2 5" id="KW-0863">Zinc-finger</keyword>
<accession>A0A6G0Z9Y0</accession>
<evidence type="ECO:0000256" key="1">
    <source>
        <dbReference type="ARBA" id="ARBA00022723"/>
    </source>
</evidence>
<dbReference type="InterPro" id="IPR048365">
    <property type="entry name" value="TNP-like_RNaseH_N"/>
</dbReference>
<evidence type="ECO:0000259" key="6">
    <source>
        <dbReference type="PROSITE" id="PS50950"/>
    </source>
</evidence>
<keyword evidence="8" id="KW-1185">Reference proteome</keyword>
<dbReference type="PANTHER" id="PTHR47577">
    <property type="entry name" value="THAP DOMAIN-CONTAINING PROTEIN 6"/>
    <property type="match status" value="1"/>
</dbReference>
<sequence>MKIRKCSVKGCSSFKRNPTISFFKPPKANYSAWKSAVSNANCEETIVKFVCAEHFRSDDILNSYLVPHDIPNTFGNRDLIRLKTGIVPSIFFSVDSTSNDILSSIDSSNSDHTYAKCLSIPVNKSVRRELFVENIDIEPYELNAEHLNKRLKLFEETINDIFTFNDLIMQFKRVVLPEGWITHFSHHEIVFYKPKFNDGKMQIEKQLVFKSTLEICVYVYQLTIEIENLSNTLTYPTSLAHLSQAIKIFDLKNICVGGPRSIDFPGVRMKTATLENNQFWRHQKCTILNEYKKCYACKNMSKYFRNALNKQKEPTYIGCTLTPTRRRILKKIKSDKRNLEKSNSRLRSIIKDINFELGKLQEKTQTISNDSIQHILDSEKLSNPQKILINEIINTSKREQKQNRKSSATYSFLRDQDILPLPSTRTIRNYLQLVKTKCGFDEQFFQLFKKKIKMLRPEQRRGMLLFDEIFVRESINVDSQNLTYKGLEDFGGEVPTSSLKANHGLVFVFQSFSANFTQPIAIFASRGPVKGTVLAQLVIKAICLLENAGAMVDGLVSDGATSNRKLWSELGVSGDKDNLKNKFDHPLDNKRCVYVFSDAPHLLKNVRNRLYNKKSLRESPKKPYIRWNDYVEVYNNDLKNSFNAPTKVCPKITHRHILIDSFSKMKVKLAAQIFSNSMARGIEFYREYAKIENLKNSYETQSFTDRFNKLFDALNRKHPAEGIQINSNDFEILEDNFKWLDNWEDQLNKQNISKDEFLTKSTADGLRVTIMSTIELSKYLLEECKFKYVLSAKFNQDRLEQFFGMARQVSGPNDHPCSTTFLQVYKTLSVYSILKPPKTGNCMILDDTTPKITINDLKTVFNDNTAERTAKLKSLKNKLDLLAVQETDIDIVFDEQIHNYFKADTKDCVIYYICGYITKHFTKSITCDVCRTAVIGKTSYSEKPEATIVNLKSRGGLTHPNEFVYKILSNVEISFLKCCESIDVFDLTVDHFLENFGPIVFPCSDHKSDILMFIISEYIIMRMRQYTHMTNINQIKKNANKKKISKLVNT</sequence>
<proteinExistence type="predicted"/>
<dbReference type="EMBL" id="VUJU01001029">
    <property type="protein sequence ID" value="KAF0767162.1"/>
    <property type="molecule type" value="Genomic_DNA"/>
</dbReference>
<keyword evidence="1" id="KW-0479">Metal-binding</keyword>
<dbReference type="Pfam" id="PF05485">
    <property type="entry name" value="THAP"/>
    <property type="match status" value="1"/>
</dbReference>